<evidence type="ECO:0000313" key="2">
    <source>
        <dbReference type="EMBL" id="SCC81017.1"/>
    </source>
</evidence>
<comment type="caution">
    <text evidence="1">The sequence shown here is derived from an EMBL/GenBank/DDBJ whole genome shotgun (WGS) entry which is preliminary data.</text>
</comment>
<reference evidence="1 3" key="1">
    <citation type="submission" date="2015-09" db="EMBL/GenBank/DDBJ databases">
        <title>Identification and resolution of microdiversity through metagenomic sequencing of parallel consortia.</title>
        <authorList>
            <person name="Nelson W.C."/>
            <person name="Romine M.F."/>
            <person name="Lindemann S.R."/>
        </authorList>
    </citation>
    <scope>NUCLEOTIDE SEQUENCE [LARGE SCALE GENOMIC DNA]</scope>
    <source>
        <strain evidence="1">HL-109</strain>
    </source>
</reference>
<keyword evidence="4" id="KW-1185">Reference proteome</keyword>
<reference evidence="2 4" key="2">
    <citation type="submission" date="2016-08" db="EMBL/GenBank/DDBJ databases">
        <authorList>
            <person name="Varghese N."/>
            <person name="Submissions Spin"/>
        </authorList>
    </citation>
    <scope>NUCLEOTIDE SEQUENCE [LARGE SCALE GENOMIC DNA]</scope>
    <source>
        <strain evidence="2 4">HL-109</strain>
    </source>
</reference>
<evidence type="ECO:0000313" key="1">
    <source>
        <dbReference type="EMBL" id="KPQ08935.1"/>
    </source>
</evidence>
<sequence length="94" mass="10427">MSETTRDDRQDPANWRRDNVLGLLDRLGMTRDKTAKLGGRVNPRLLALARERAGVASDSQLIELALGNLVIDDGFPEAFRAARGRIDPKVDLDL</sequence>
<organism evidence="1 3">
    <name type="scientific">Saliniramus fredricksonii</name>
    <dbReference type="NCBI Taxonomy" id="1653334"/>
    <lineage>
        <taxon>Bacteria</taxon>
        <taxon>Pseudomonadati</taxon>
        <taxon>Pseudomonadota</taxon>
        <taxon>Alphaproteobacteria</taxon>
        <taxon>Hyphomicrobiales</taxon>
        <taxon>Salinarimonadaceae</taxon>
        <taxon>Saliniramus</taxon>
    </lineage>
</organism>
<dbReference type="EMBL" id="FMBM01000002">
    <property type="protein sequence ID" value="SCC81017.1"/>
    <property type="molecule type" value="Genomic_DNA"/>
</dbReference>
<evidence type="ECO:0000313" key="4">
    <source>
        <dbReference type="Proteomes" id="UP000182800"/>
    </source>
</evidence>
<dbReference type="Proteomes" id="UP000182800">
    <property type="component" value="Unassembled WGS sequence"/>
</dbReference>
<name>A0A0P7X2N8_9HYPH</name>
<dbReference type="EMBL" id="LJSX01000038">
    <property type="protein sequence ID" value="KPQ08935.1"/>
    <property type="molecule type" value="Genomic_DNA"/>
</dbReference>
<dbReference type="AlphaFoldDB" id="A0A0P7X2N8"/>
<dbReference type="OrthoDB" id="7366417at2"/>
<evidence type="ECO:0000313" key="3">
    <source>
        <dbReference type="Proteomes" id="UP000050497"/>
    </source>
</evidence>
<dbReference type="RefSeq" id="WP_074446058.1">
    <property type="nucleotide sequence ID" value="NZ_FMBM01000002.1"/>
</dbReference>
<proteinExistence type="predicted"/>
<accession>A0A0P7X2N8</accession>
<gene>
    <name evidence="2" type="ORF">GA0071312_1947</name>
    <name evidence="1" type="ORF">HLUCCO17_16730</name>
</gene>
<dbReference type="STRING" id="1653334.GA0071312_1947"/>
<dbReference type="Proteomes" id="UP000050497">
    <property type="component" value="Unassembled WGS sequence"/>
</dbReference>
<protein>
    <submittedName>
        <fullName evidence="1">Uncharacterized protein</fullName>
    </submittedName>
</protein>